<accession>A0ABQ4KGP5</accession>
<name>A0ABQ4KGP5_9BACI</name>
<dbReference type="Proteomes" id="UP000679950">
    <property type="component" value="Unassembled WGS sequence"/>
</dbReference>
<organism evidence="1 2">
    <name type="scientific">Lederbergia ruris</name>
    <dbReference type="NCBI Taxonomy" id="217495"/>
    <lineage>
        <taxon>Bacteria</taxon>
        <taxon>Bacillati</taxon>
        <taxon>Bacillota</taxon>
        <taxon>Bacilli</taxon>
        <taxon>Bacillales</taxon>
        <taxon>Bacillaceae</taxon>
        <taxon>Lederbergia</taxon>
    </lineage>
</organism>
<keyword evidence="2" id="KW-1185">Reference proteome</keyword>
<sequence length="838" mass="97704">MNYLIYHLQSNTPVDRWLVAGTFEQEKEFEKITMDYSGDLNKWLTEGFSIFENPSRKEFIDLENKVEKEKIKTEKIYLGESLQYGSSTKEWQVYFPWKNKKVERSGFWQQPTHLKAWAFTNIHSKIARKVPFVLSTCGSVVLWINGEKILQFSPYTRNEEKEIQFEANLREGNNEFIILFEDLAERDTLFYFRLDYFGKDNLEMILPVGNIKPESIKALEDSLGNAYFESDVIKTGDVKIHFENPLEKEIHLKCALKSEWWGEKREFKKVIAPGEKNAVLGKVEEMGMGNSLLTISVQHQNVILHKDMFIQLYPEKMIPTGSKDSLLSRRNQTLNFIAEFGKKDMHRAYALVKTGRELGLAETLVRETLDDINRRFDCSDFYLNQLFRFWIEFRETDLFYEDFWMKCKQAILNYRYWFDEPGNDVMWFFSENHALLFHTCEYLAGQLFPNEIFPNSEISGFEHMKKAKSRLFKWFEKFNEEGLAEWNSSAYIPINVMGFLQIYDLIEDMELKRAAKKALDTTFRLLAINSFNGYLSCSQGRIYEKELKGNYNNATTSLLWMAYGVGNLNNATFATTSFSVSEYKPPNYMDLLNLKPDENLLFRNSQGSKGFVDLYTFKNNYGLLSSAIEYRPGVKGYSEHVIHSILSPEAMIWINHPGEEAELGTGRPSFWAGNGRLPKVDQYQDIAFVHFKINQEDEIHYTHAYFPIAAFDQIVIDNNWCFGRIGDSFVALYAKNGLVLQEAGQYKNRELISLGRDNIWILRNSHIRQFPTFEHFIESMKRAEMELSEDHILFHDPVHGVVESPWQGPLKANGEIRSNTDQGTMGAIEKWVISDMKI</sequence>
<reference evidence="1 2" key="1">
    <citation type="submission" date="2021-03" db="EMBL/GenBank/DDBJ databases">
        <title>Antimicrobial resistance genes in bacteria isolated from Japanese honey, and their potential for conferring macrolide and lincosamide resistance in the American foulbrood pathogen Paenibacillus larvae.</title>
        <authorList>
            <person name="Okamoto M."/>
            <person name="Kumagai M."/>
            <person name="Kanamori H."/>
            <person name="Takamatsu D."/>
        </authorList>
    </citation>
    <scope>NUCLEOTIDE SEQUENCE [LARGE SCALE GENOMIC DNA]</scope>
    <source>
        <strain evidence="1 2">J8TS2</strain>
    </source>
</reference>
<proteinExistence type="predicted"/>
<comment type="caution">
    <text evidence="1">The sequence shown here is derived from an EMBL/GenBank/DDBJ whole genome shotgun (WGS) entry which is preliminary data.</text>
</comment>
<evidence type="ECO:0000313" key="1">
    <source>
        <dbReference type="EMBL" id="GIN57135.1"/>
    </source>
</evidence>
<dbReference type="RefSeq" id="WP_212965957.1">
    <property type="nucleotide sequence ID" value="NZ_BORB01000009.1"/>
</dbReference>
<protein>
    <submittedName>
        <fullName evidence="1">Uncharacterized protein</fullName>
    </submittedName>
</protein>
<dbReference type="EMBL" id="BORB01000009">
    <property type="protein sequence ID" value="GIN57135.1"/>
    <property type="molecule type" value="Genomic_DNA"/>
</dbReference>
<evidence type="ECO:0000313" key="2">
    <source>
        <dbReference type="Proteomes" id="UP000679950"/>
    </source>
</evidence>
<gene>
    <name evidence="1" type="ORF">J8TS2_14540</name>
</gene>